<proteinExistence type="predicted"/>
<dbReference type="OrthoDB" id="661670at2"/>
<keyword evidence="2" id="KW-1185">Reference proteome</keyword>
<comment type="caution">
    <text evidence="1">The sequence shown here is derived from an EMBL/GenBank/DDBJ whole genome shotgun (WGS) entry which is preliminary data.</text>
</comment>
<dbReference type="AlphaFoldDB" id="A0A1V9EEX3"/>
<evidence type="ECO:0000313" key="2">
    <source>
        <dbReference type="Proteomes" id="UP000192610"/>
    </source>
</evidence>
<evidence type="ECO:0008006" key="3">
    <source>
        <dbReference type="Google" id="ProtNLM"/>
    </source>
</evidence>
<dbReference type="Proteomes" id="UP000192610">
    <property type="component" value="Unassembled WGS sequence"/>
</dbReference>
<name>A0A1V9EEX3_9BACT</name>
<sequence length="239" mass="27156">MRNLIIVIAFLYLTGCSRNERSIVEPRYTTLEFKTFSTDALQLKVLSNETLLTDSLFAPDGTKSVNVEYYDPAHRIQLVDAFSNRTWFDTVINYRSGFVNSITFYQPASEANFVLIGPPVNESLPPDGYGKVSIRYTHAALPDLLKVVVLNNTDGRAYVATDSFDLKKDEFSRYFLAYNASTRKVQLKFYSTDGKRKTMAYAEVANFSDIKTTDFNIYLFRKQGLGTGDSLRILGEKLY</sequence>
<evidence type="ECO:0000313" key="1">
    <source>
        <dbReference type="EMBL" id="OQP44601.1"/>
    </source>
</evidence>
<accession>A0A1V9EEX3</accession>
<dbReference type="RefSeq" id="WP_090519505.1">
    <property type="nucleotide sequence ID" value="NZ_FOCZ01000006.1"/>
</dbReference>
<organism evidence="1 2">
    <name type="scientific">Niastella yeongjuensis</name>
    <dbReference type="NCBI Taxonomy" id="354355"/>
    <lineage>
        <taxon>Bacteria</taxon>
        <taxon>Pseudomonadati</taxon>
        <taxon>Bacteroidota</taxon>
        <taxon>Chitinophagia</taxon>
        <taxon>Chitinophagales</taxon>
        <taxon>Chitinophagaceae</taxon>
        <taxon>Niastella</taxon>
    </lineage>
</organism>
<reference evidence="2" key="1">
    <citation type="submission" date="2016-04" db="EMBL/GenBank/DDBJ databases">
        <authorList>
            <person name="Chen L."/>
            <person name="Zhuang W."/>
            <person name="Wang G."/>
        </authorList>
    </citation>
    <scope>NUCLEOTIDE SEQUENCE [LARGE SCALE GENOMIC DNA]</scope>
    <source>
        <strain evidence="2">17621</strain>
    </source>
</reference>
<dbReference type="EMBL" id="LVXG01000034">
    <property type="protein sequence ID" value="OQP44601.1"/>
    <property type="molecule type" value="Genomic_DNA"/>
</dbReference>
<gene>
    <name evidence="1" type="ORF">A4H97_09540</name>
</gene>
<dbReference type="STRING" id="354355.SAMN05660816_03636"/>
<protein>
    <recommendedName>
        <fullName evidence="3">DUF4397 domain-containing protein</fullName>
    </recommendedName>
</protein>